<dbReference type="EMBL" id="MTEJ01000098">
    <property type="protein sequence ID" value="OQX11018.1"/>
    <property type="molecule type" value="Genomic_DNA"/>
</dbReference>
<dbReference type="InterPro" id="IPR010985">
    <property type="entry name" value="Ribbon_hlx_hlx"/>
</dbReference>
<evidence type="ECO:0000259" key="1">
    <source>
        <dbReference type="Pfam" id="PF01402"/>
    </source>
</evidence>
<dbReference type="Pfam" id="PF01402">
    <property type="entry name" value="RHH_1"/>
    <property type="match status" value="1"/>
</dbReference>
<feature type="domain" description="Ribbon-helix-helix protein CopG" evidence="1">
    <location>
        <begin position="12"/>
        <end position="50"/>
    </location>
</feature>
<protein>
    <submittedName>
        <fullName evidence="2">CopG family transcriptional regulator</fullName>
    </submittedName>
</protein>
<dbReference type="CDD" id="cd22233">
    <property type="entry name" value="RHH_CopAso-like"/>
    <property type="match status" value="1"/>
</dbReference>
<sequence>MAQAALNTPLPTSIKLDVDTKSRLQRLADSRKRSAHWLMQEAIREYLEREEQLEQFRDEMQTAWEDYQDTGLHVTGKEVFAWMETWFTDSEAPAPKCHH</sequence>
<reference evidence="2 3" key="1">
    <citation type="submission" date="2017-01" db="EMBL/GenBank/DDBJ databases">
        <title>Novel large sulfur bacteria in the metagenomes of groundwater-fed chemosynthetic microbial mats in the Lake Huron basin.</title>
        <authorList>
            <person name="Sharrar A.M."/>
            <person name="Flood B.E."/>
            <person name="Bailey J.V."/>
            <person name="Jones D.S."/>
            <person name="Biddanda B."/>
            <person name="Ruberg S.A."/>
            <person name="Marcus D.N."/>
            <person name="Dick G.J."/>
        </authorList>
    </citation>
    <scope>NUCLEOTIDE SEQUENCE [LARGE SCALE GENOMIC DNA]</scope>
    <source>
        <strain evidence="2">A8</strain>
    </source>
</reference>
<accession>A0A1Y1QPW2</accession>
<name>A0A1Y1QPW2_9GAMM</name>
<comment type="caution">
    <text evidence="2">The sequence shown here is derived from an EMBL/GenBank/DDBJ whole genome shotgun (WGS) entry which is preliminary data.</text>
</comment>
<dbReference type="InterPro" id="IPR002145">
    <property type="entry name" value="CopG"/>
</dbReference>
<dbReference type="GO" id="GO:0006355">
    <property type="term" value="P:regulation of DNA-templated transcription"/>
    <property type="evidence" value="ECO:0007669"/>
    <property type="project" value="InterPro"/>
</dbReference>
<organism evidence="2 3">
    <name type="scientific">Thiothrix lacustris</name>
    <dbReference type="NCBI Taxonomy" id="525917"/>
    <lineage>
        <taxon>Bacteria</taxon>
        <taxon>Pseudomonadati</taxon>
        <taxon>Pseudomonadota</taxon>
        <taxon>Gammaproteobacteria</taxon>
        <taxon>Thiotrichales</taxon>
        <taxon>Thiotrichaceae</taxon>
        <taxon>Thiothrix</taxon>
    </lineage>
</organism>
<proteinExistence type="predicted"/>
<dbReference type="SUPFAM" id="SSF47598">
    <property type="entry name" value="Ribbon-helix-helix"/>
    <property type="match status" value="1"/>
</dbReference>
<gene>
    <name evidence="2" type="ORF">BWK73_18710</name>
</gene>
<dbReference type="Proteomes" id="UP000192491">
    <property type="component" value="Unassembled WGS sequence"/>
</dbReference>
<dbReference type="AlphaFoldDB" id="A0A1Y1QPW2"/>
<evidence type="ECO:0000313" key="2">
    <source>
        <dbReference type="EMBL" id="OQX11018.1"/>
    </source>
</evidence>
<evidence type="ECO:0000313" key="3">
    <source>
        <dbReference type="Proteomes" id="UP000192491"/>
    </source>
</evidence>
<dbReference type="Gene3D" id="1.10.1220.10">
    <property type="entry name" value="Met repressor-like"/>
    <property type="match status" value="1"/>
</dbReference>
<dbReference type="InterPro" id="IPR013321">
    <property type="entry name" value="Arc_rbn_hlx_hlx"/>
</dbReference>